<dbReference type="OrthoDB" id="9815326at2"/>
<keyword evidence="2" id="KW-1185">Reference proteome</keyword>
<reference evidence="1 2" key="1">
    <citation type="submission" date="2016-10" db="EMBL/GenBank/DDBJ databases">
        <authorList>
            <person name="de Groot N.N."/>
        </authorList>
    </citation>
    <scope>NUCLEOTIDE SEQUENCE [LARGE SCALE GENOMIC DNA]</scope>
    <source>
        <strain evidence="1 2">DSM 19547</strain>
    </source>
</reference>
<dbReference type="InterPro" id="IPR007709">
    <property type="entry name" value="N-FG_amidohydro"/>
</dbReference>
<dbReference type="Pfam" id="PF05013">
    <property type="entry name" value="FGase"/>
    <property type="match status" value="1"/>
</dbReference>
<evidence type="ECO:0000313" key="2">
    <source>
        <dbReference type="Proteomes" id="UP000199356"/>
    </source>
</evidence>
<dbReference type="Gene3D" id="3.40.630.40">
    <property type="entry name" value="Zn-dependent exopeptidases"/>
    <property type="match status" value="1"/>
</dbReference>
<organism evidence="1 2">
    <name type="scientific">Tranquillimonas alkanivorans</name>
    <dbReference type="NCBI Taxonomy" id="441119"/>
    <lineage>
        <taxon>Bacteria</taxon>
        <taxon>Pseudomonadati</taxon>
        <taxon>Pseudomonadota</taxon>
        <taxon>Alphaproteobacteria</taxon>
        <taxon>Rhodobacterales</taxon>
        <taxon>Roseobacteraceae</taxon>
        <taxon>Tranquillimonas</taxon>
    </lineage>
</organism>
<dbReference type="SUPFAM" id="SSF53187">
    <property type="entry name" value="Zn-dependent exopeptidases"/>
    <property type="match status" value="1"/>
</dbReference>
<dbReference type="AlphaFoldDB" id="A0A1I5N8H8"/>
<dbReference type="PIRSF" id="PIRSF029730">
    <property type="entry name" value="UCP029730"/>
    <property type="match status" value="1"/>
</dbReference>
<accession>A0A1I5N8H8</accession>
<evidence type="ECO:0000313" key="1">
    <source>
        <dbReference type="EMBL" id="SFP18000.1"/>
    </source>
</evidence>
<protein>
    <submittedName>
        <fullName evidence="1">Predicted N-formylglutamate amidohydrolase</fullName>
    </submittedName>
</protein>
<name>A0A1I5N8H8_9RHOB</name>
<dbReference type="STRING" id="441119.SAMN04488047_103149"/>
<dbReference type="Proteomes" id="UP000199356">
    <property type="component" value="Unassembled WGS sequence"/>
</dbReference>
<gene>
    <name evidence="1" type="ORF">SAMN04488047_103149</name>
</gene>
<dbReference type="InterPro" id="IPR011227">
    <property type="entry name" value="UCP029730"/>
</dbReference>
<dbReference type="GO" id="GO:0016787">
    <property type="term" value="F:hydrolase activity"/>
    <property type="evidence" value="ECO:0007669"/>
    <property type="project" value="UniProtKB-KW"/>
</dbReference>
<sequence length="261" mass="28101">MAPNPRNIISADEAPVAEVVCPDGAAPLVLVCEHASRRIPAALDGLGLDEAARLSHAAWDIGAEPLARALSAALDAPLVLSRISRLVYDCNRPPERADAVPAKSEVIEVSGNRDLSAEARAARVREVYEPFRDLLSRTLDAKGRCAVVTVHSFTPVYFGAPREVELGLLHDEDAALAQAMLRAAPEHLEFETRLNEPYAAADGVTHTLRAHAIPRGLPNVMIEVRNDLLRDDAGIERVAQGLEGMVRDAVPGLERTTKARA</sequence>
<keyword evidence="1" id="KW-0378">Hydrolase</keyword>
<dbReference type="RefSeq" id="WP_093419073.1">
    <property type="nucleotide sequence ID" value="NZ_FOXA01000003.1"/>
</dbReference>
<proteinExistence type="predicted"/>
<dbReference type="EMBL" id="FOXA01000003">
    <property type="protein sequence ID" value="SFP18000.1"/>
    <property type="molecule type" value="Genomic_DNA"/>
</dbReference>